<accession>A0A0N5ATA5</accession>
<evidence type="ECO:0000313" key="1">
    <source>
        <dbReference type="Proteomes" id="UP000046393"/>
    </source>
</evidence>
<proteinExistence type="predicted"/>
<sequence>MESPKVQEIDEKTEIEEKIEKANILYNPDNPETNLSFAAESLIKLLTTLVFETHYFNGTCKKNSIFDGLSDAAN</sequence>
<name>A0A0N5ATA5_9BILA</name>
<dbReference type="AlphaFoldDB" id="A0A0N5ATA5"/>
<organism evidence="1 2">
    <name type="scientific">Syphacia muris</name>
    <dbReference type="NCBI Taxonomy" id="451379"/>
    <lineage>
        <taxon>Eukaryota</taxon>
        <taxon>Metazoa</taxon>
        <taxon>Ecdysozoa</taxon>
        <taxon>Nematoda</taxon>
        <taxon>Chromadorea</taxon>
        <taxon>Rhabditida</taxon>
        <taxon>Spirurina</taxon>
        <taxon>Oxyuridomorpha</taxon>
        <taxon>Oxyuroidea</taxon>
        <taxon>Oxyuridae</taxon>
        <taxon>Syphacia</taxon>
    </lineage>
</organism>
<keyword evidence="1" id="KW-1185">Reference proteome</keyword>
<dbReference type="WBParaSite" id="SMUV_0000805201-mRNA-1">
    <property type="protein sequence ID" value="SMUV_0000805201-mRNA-1"/>
    <property type="gene ID" value="SMUV_0000805201"/>
</dbReference>
<protein>
    <submittedName>
        <fullName evidence="2">Uncharacterized protein</fullName>
    </submittedName>
</protein>
<dbReference type="Proteomes" id="UP000046393">
    <property type="component" value="Unplaced"/>
</dbReference>
<reference evidence="2" key="1">
    <citation type="submission" date="2017-02" db="UniProtKB">
        <authorList>
            <consortium name="WormBaseParasite"/>
        </authorList>
    </citation>
    <scope>IDENTIFICATION</scope>
</reference>
<evidence type="ECO:0000313" key="2">
    <source>
        <dbReference type="WBParaSite" id="SMUV_0000805201-mRNA-1"/>
    </source>
</evidence>